<dbReference type="PANTHER" id="PTHR30273">
    <property type="entry name" value="PERIPLASMIC SIGNAL SENSOR AND SIGMA FACTOR ACTIVATOR FECR-RELATED"/>
    <property type="match status" value="1"/>
</dbReference>
<keyword evidence="1" id="KW-1133">Transmembrane helix</keyword>
<dbReference type="Proteomes" id="UP000293925">
    <property type="component" value="Unassembled WGS sequence"/>
</dbReference>
<dbReference type="InterPro" id="IPR012373">
    <property type="entry name" value="Ferrdict_sens_TM"/>
</dbReference>
<dbReference type="PANTHER" id="PTHR30273:SF2">
    <property type="entry name" value="PROTEIN FECR"/>
    <property type="match status" value="1"/>
</dbReference>
<sequence length="352" mass="39660">MQINQKLVEKFFAGQCTAEEARMVSKFLADGDDREIYLNSEEWEHFEPKEKVDSEVSDRIYVNVLDHIHDTIEIKRSRLRYLAYAASIALIATIGLVVYKFNSNQISKSNTVALSKRGVPARVAKFVTNTSNIKQIHTLPDGTIVELDPNSEVSYFPFDQGKRDVVLIGQALFRVHKDKTKPFTVFANNLATTALGTVFKITAFKKGLYTKVRLIEGKVVVKPQRELLSAGVKTVYLLPGKVFTLNMQTYVANVKEVNIIAAKKLEILDQNKAIVTENAIIFDNEPLAGVFDALETKLNIKIKYSANQLNKKVFTGQYEFGRDDMESFLNMLCSLNNLTAEKTDAGYNINKK</sequence>
<organism evidence="4 5">
    <name type="scientific">Pedobacter psychrodurus</name>
    <dbReference type="NCBI Taxonomy" id="2530456"/>
    <lineage>
        <taxon>Bacteria</taxon>
        <taxon>Pseudomonadati</taxon>
        <taxon>Bacteroidota</taxon>
        <taxon>Sphingobacteriia</taxon>
        <taxon>Sphingobacteriales</taxon>
        <taxon>Sphingobacteriaceae</taxon>
        <taxon>Pedobacter</taxon>
    </lineage>
</organism>
<comment type="caution">
    <text evidence="4">The sequence shown here is derived from an EMBL/GenBank/DDBJ whole genome shotgun (WGS) entry which is preliminary data.</text>
</comment>
<feature type="domain" description="Protein FecR C-terminal" evidence="3">
    <location>
        <begin position="280"/>
        <end position="341"/>
    </location>
</feature>
<evidence type="ECO:0000259" key="2">
    <source>
        <dbReference type="Pfam" id="PF04773"/>
    </source>
</evidence>
<dbReference type="AlphaFoldDB" id="A0A4R0Q936"/>
<protein>
    <submittedName>
        <fullName evidence="4">FecR family protein</fullName>
    </submittedName>
</protein>
<gene>
    <name evidence="4" type="ORF">EZ456_01610</name>
</gene>
<accession>A0A4R0Q936</accession>
<feature type="domain" description="FecR protein" evidence="2">
    <location>
        <begin position="127"/>
        <end position="219"/>
    </location>
</feature>
<dbReference type="EMBL" id="SJSO01000001">
    <property type="protein sequence ID" value="TCD29742.1"/>
    <property type="molecule type" value="Genomic_DNA"/>
</dbReference>
<keyword evidence="1" id="KW-0812">Transmembrane</keyword>
<dbReference type="GO" id="GO:0016989">
    <property type="term" value="F:sigma factor antagonist activity"/>
    <property type="evidence" value="ECO:0007669"/>
    <property type="project" value="TreeGrafter"/>
</dbReference>
<keyword evidence="1" id="KW-0472">Membrane</keyword>
<dbReference type="Gene3D" id="2.60.120.1440">
    <property type="match status" value="1"/>
</dbReference>
<dbReference type="PIRSF" id="PIRSF018266">
    <property type="entry name" value="FecR"/>
    <property type="match status" value="1"/>
</dbReference>
<keyword evidence="5" id="KW-1185">Reference proteome</keyword>
<feature type="transmembrane region" description="Helical" evidence="1">
    <location>
        <begin position="81"/>
        <end position="101"/>
    </location>
</feature>
<evidence type="ECO:0000256" key="1">
    <source>
        <dbReference type="SAM" id="Phobius"/>
    </source>
</evidence>
<evidence type="ECO:0000313" key="4">
    <source>
        <dbReference type="EMBL" id="TCD29742.1"/>
    </source>
</evidence>
<dbReference type="InterPro" id="IPR006860">
    <property type="entry name" value="FecR"/>
</dbReference>
<dbReference type="Pfam" id="PF04773">
    <property type="entry name" value="FecR"/>
    <property type="match status" value="1"/>
</dbReference>
<dbReference type="Pfam" id="PF16344">
    <property type="entry name" value="FecR_C"/>
    <property type="match status" value="1"/>
</dbReference>
<dbReference type="Gene3D" id="3.55.50.30">
    <property type="match status" value="1"/>
</dbReference>
<evidence type="ECO:0000259" key="3">
    <source>
        <dbReference type="Pfam" id="PF16344"/>
    </source>
</evidence>
<proteinExistence type="predicted"/>
<dbReference type="OrthoDB" id="934696at2"/>
<evidence type="ECO:0000313" key="5">
    <source>
        <dbReference type="Proteomes" id="UP000293925"/>
    </source>
</evidence>
<name>A0A4R0Q936_9SPHI</name>
<reference evidence="4 5" key="1">
    <citation type="submission" date="2019-02" db="EMBL/GenBank/DDBJ databases">
        <title>Pedobacter sp. RP-3-21 sp. nov., isolated from Arctic soil.</title>
        <authorList>
            <person name="Dahal R.H."/>
        </authorList>
    </citation>
    <scope>NUCLEOTIDE SEQUENCE [LARGE SCALE GENOMIC DNA]</scope>
    <source>
        <strain evidence="4 5">RP-3-21</strain>
    </source>
</reference>
<dbReference type="RefSeq" id="WP_131526700.1">
    <property type="nucleotide sequence ID" value="NZ_SJSO01000001.1"/>
</dbReference>
<dbReference type="InterPro" id="IPR032508">
    <property type="entry name" value="FecR_C"/>
</dbReference>